<dbReference type="PANTHER" id="PTHR12210">
    <property type="entry name" value="DULLARD PROTEIN PHOSPHATASE"/>
    <property type="match status" value="1"/>
</dbReference>
<evidence type="ECO:0000256" key="1">
    <source>
        <dbReference type="RuleBase" id="RU365079"/>
    </source>
</evidence>
<keyword evidence="1" id="KW-0809">Transit peptide</keyword>
<dbReference type="InterPro" id="IPR023214">
    <property type="entry name" value="HAD_sf"/>
</dbReference>
<comment type="subcellular location">
    <subcellularLocation>
        <location evidence="1">Mitochondrion inner membrane</location>
        <topology evidence="1">Single-pass membrane protein</topology>
    </subcellularLocation>
</comment>
<reference evidence="3" key="2">
    <citation type="submission" date="2021-12" db="EMBL/GenBank/DDBJ databases">
        <title>Resequencing data analysis of finger millet.</title>
        <authorList>
            <person name="Hatakeyama M."/>
            <person name="Aluri S."/>
            <person name="Balachadran M.T."/>
            <person name="Sivarajan S.R."/>
            <person name="Poveda L."/>
            <person name="Shimizu-Inatsugi R."/>
            <person name="Schlapbach R."/>
            <person name="Sreeman S.M."/>
            <person name="Shimizu K.K."/>
        </authorList>
    </citation>
    <scope>NUCLEOTIDE SEQUENCE</scope>
</reference>
<evidence type="ECO:0000259" key="2">
    <source>
        <dbReference type="PROSITE" id="PS50969"/>
    </source>
</evidence>
<dbReference type="Proteomes" id="UP001054889">
    <property type="component" value="Unassembled WGS sequence"/>
</dbReference>
<keyword evidence="4" id="KW-1185">Reference proteome</keyword>
<dbReference type="Gene3D" id="3.40.50.1000">
    <property type="entry name" value="HAD superfamily/HAD-like"/>
    <property type="match status" value="2"/>
</dbReference>
<reference evidence="3" key="1">
    <citation type="journal article" date="2018" name="DNA Res.">
        <title>Multiple hybrid de novo genome assembly of finger millet, an orphan allotetraploid crop.</title>
        <authorList>
            <person name="Hatakeyama M."/>
            <person name="Aluri S."/>
            <person name="Balachadran M.T."/>
            <person name="Sivarajan S.R."/>
            <person name="Patrignani A."/>
            <person name="Gruter S."/>
            <person name="Poveda L."/>
            <person name="Shimizu-Inatsugi R."/>
            <person name="Baeten J."/>
            <person name="Francoijs K.J."/>
            <person name="Nataraja K.N."/>
            <person name="Reddy Y.A.N."/>
            <person name="Phadnis S."/>
            <person name="Ravikumar R.L."/>
            <person name="Schlapbach R."/>
            <person name="Sreeman S.M."/>
            <person name="Shimizu K.K."/>
        </authorList>
    </citation>
    <scope>NUCLEOTIDE SEQUENCE</scope>
</reference>
<name>A0AAV5E6N3_ELECO</name>
<dbReference type="GO" id="GO:0015031">
    <property type="term" value="P:protein transport"/>
    <property type="evidence" value="ECO:0007669"/>
    <property type="project" value="UniProtKB-KW"/>
</dbReference>
<dbReference type="CDD" id="cd07521">
    <property type="entry name" value="HAD_FCP1-like"/>
    <property type="match status" value="1"/>
</dbReference>
<comment type="similarity">
    <text evidence="1">Belongs to the TIM50 family.</text>
</comment>
<protein>
    <recommendedName>
        <fullName evidence="1">Mitochondrial import inner membrane translocase subunit TIM50</fullName>
    </recommendedName>
</protein>
<evidence type="ECO:0000313" key="4">
    <source>
        <dbReference type="Proteomes" id="UP001054889"/>
    </source>
</evidence>
<dbReference type="InterPro" id="IPR004274">
    <property type="entry name" value="FCP1_dom"/>
</dbReference>
<comment type="function">
    <text evidence="1">Essential component of the TIM23 complex, a complex that mediates the translocation of transit peptide-containing proteins across the mitochondrial inner membrane.</text>
</comment>
<gene>
    <name evidence="3" type="primary">gb05276</name>
    <name evidence="3" type="ORF">PR202_gb05276</name>
</gene>
<feature type="domain" description="FCP1 homology" evidence="2">
    <location>
        <begin position="198"/>
        <end position="356"/>
    </location>
</feature>
<organism evidence="3 4">
    <name type="scientific">Eleusine coracana subsp. coracana</name>
    <dbReference type="NCBI Taxonomy" id="191504"/>
    <lineage>
        <taxon>Eukaryota</taxon>
        <taxon>Viridiplantae</taxon>
        <taxon>Streptophyta</taxon>
        <taxon>Embryophyta</taxon>
        <taxon>Tracheophyta</taxon>
        <taxon>Spermatophyta</taxon>
        <taxon>Magnoliopsida</taxon>
        <taxon>Liliopsida</taxon>
        <taxon>Poales</taxon>
        <taxon>Poaceae</taxon>
        <taxon>PACMAD clade</taxon>
        <taxon>Chloridoideae</taxon>
        <taxon>Cynodonteae</taxon>
        <taxon>Eleusininae</taxon>
        <taxon>Eleusine</taxon>
    </lineage>
</organism>
<keyword evidence="1" id="KW-0496">Mitochondrion</keyword>
<dbReference type="AlphaFoldDB" id="A0AAV5E6N3"/>
<dbReference type="SUPFAM" id="SSF56784">
    <property type="entry name" value="HAD-like"/>
    <property type="match status" value="1"/>
</dbReference>
<dbReference type="InterPro" id="IPR036412">
    <property type="entry name" value="HAD-like_sf"/>
</dbReference>
<keyword evidence="1" id="KW-0811">Translocation</keyword>
<evidence type="ECO:0000313" key="3">
    <source>
        <dbReference type="EMBL" id="GJN18146.1"/>
    </source>
</evidence>
<dbReference type="SMART" id="SM00577">
    <property type="entry name" value="CPDc"/>
    <property type="match status" value="1"/>
</dbReference>
<dbReference type="EMBL" id="BQKI01000073">
    <property type="protein sequence ID" value="GJN18146.1"/>
    <property type="molecule type" value="Genomic_DNA"/>
</dbReference>
<dbReference type="InterPro" id="IPR050365">
    <property type="entry name" value="TIM50"/>
</dbReference>
<sequence>MPALRMKRMFDEDGFGNEFNTKPVKSMKVSHYHVGELEQSAVMNSSNKDLQYVSDPTIQLTGQDIRVNEAGLHDSVGETSIVVLQGCSLLDSYNPDDALPSLLDNPADLLPSYAGLYDEFIPIDTLINMGAKYGVFPLVESATEASIVNKPCSSEVDLCYINSEVLEWLNPHLSEEGLPELVDFAELDSNAASLSKEPRTGKVTLVLDLDETLVHSTMEHCDDADFTFPVFFDTKEHMVYVKKRPHVHMFLEKMAEIFEVVIFTASQNRSYTKDLTVVGVDLAKVAIIDNTPEVFQLQVNNGIPIESWYNDPSDEALPQLIPFLETLAVADDVRPIIAKKFGTQQIIAEAFEQMLG</sequence>
<accession>A0AAV5E6N3</accession>
<keyword evidence="1" id="KW-0653">Protein transport</keyword>
<dbReference type="PROSITE" id="PS50969">
    <property type="entry name" value="FCP1"/>
    <property type="match status" value="1"/>
</dbReference>
<keyword evidence="1" id="KW-0813">Transport</keyword>
<comment type="caution">
    <text evidence="3">The sequence shown here is derived from an EMBL/GenBank/DDBJ whole genome shotgun (WGS) entry which is preliminary data.</text>
</comment>
<proteinExistence type="inferred from homology"/>
<comment type="subunit">
    <text evidence="1">Component of the TIM23 complex.</text>
</comment>
<dbReference type="Pfam" id="PF03031">
    <property type="entry name" value="NIF"/>
    <property type="match status" value="1"/>
</dbReference>
<dbReference type="GO" id="GO:0005744">
    <property type="term" value="C:TIM23 mitochondrial import inner membrane translocase complex"/>
    <property type="evidence" value="ECO:0007669"/>
    <property type="project" value="UniProtKB-UniRule"/>
</dbReference>